<organism evidence="1 2">
    <name type="scientific">Halteria grandinella</name>
    <dbReference type="NCBI Taxonomy" id="5974"/>
    <lineage>
        <taxon>Eukaryota</taxon>
        <taxon>Sar</taxon>
        <taxon>Alveolata</taxon>
        <taxon>Ciliophora</taxon>
        <taxon>Intramacronucleata</taxon>
        <taxon>Spirotrichea</taxon>
        <taxon>Stichotrichia</taxon>
        <taxon>Sporadotrichida</taxon>
        <taxon>Halteriidae</taxon>
        <taxon>Halteria</taxon>
    </lineage>
</organism>
<comment type="caution">
    <text evidence="1">The sequence shown here is derived from an EMBL/GenBank/DDBJ whole genome shotgun (WGS) entry which is preliminary data.</text>
</comment>
<gene>
    <name evidence="1" type="ORF">FGO68_gene11793</name>
</gene>
<dbReference type="AlphaFoldDB" id="A0A8J8NFZ4"/>
<proteinExistence type="predicted"/>
<keyword evidence="2" id="KW-1185">Reference proteome</keyword>
<dbReference type="Proteomes" id="UP000785679">
    <property type="component" value="Unassembled WGS sequence"/>
</dbReference>
<name>A0A8J8NFZ4_HALGN</name>
<dbReference type="EMBL" id="RRYP01017105">
    <property type="protein sequence ID" value="TNV74348.1"/>
    <property type="molecule type" value="Genomic_DNA"/>
</dbReference>
<evidence type="ECO:0000313" key="2">
    <source>
        <dbReference type="Proteomes" id="UP000785679"/>
    </source>
</evidence>
<accession>A0A8J8NFZ4</accession>
<evidence type="ECO:0000313" key="1">
    <source>
        <dbReference type="EMBL" id="TNV74348.1"/>
    </source>
</evidence>
<sequence>MLLAGSASVQSLADLTHLQTFTLNVPGSHSQVRLNSKNVVSGKASEENTPSFQVTKQKPLAAESSAKQPGAIVAFATFGLQADNLHQHQAQRLVNRQISIYHGSEMDSTSLKSSVLAYLSQMQAICYPKGLELHKQHIVTEESGGNVSLYKQLKHSTASVINYSVTTNLGVKRYLSCLLAFEPVRTKEPQSTDEFVTLQPFVYCIVQSIPGFDFARDFLLEALHRRVLLPFYKQFCKVPFDENGPYKPISIECLLTYIFANLNLAELKGERLTSTISISGINRKGRLITQEFISHQVASLFYPTGNLSFKTFL</sequence>
<protein>
    <submittedName>
        <fullName evidence="1">Uncharacterized protein</fullName>
    </submittedName>
</protein>
<reference evidence="1" key="1">
    <citation type="submission" date="2019-06" db="EMBL/GenBank/DDBJ databases">
        <authorList>
            <person name="Zheng W."/>
        </authorList>
    </citation>
    <scope>NUCLEOTIDE SEQUENCE</scope>
    <source>
        <strain evidence="1">QDHG01</strain>
    </source>
</reference>